<keyword evidence="4" id="KW-1185">Reference proteome</keyword>
<dbReference type="InParanoid" id="V5IPM6"/>
<feature type="domain" description="Pleiotropic ABC efflux transporter N-terminal" evidence="2">
    <location>
        <begin position="33"/>
        <end position="96"/>
    </location>
</feature>
<accession>V5IPM6</accession>
<dbReference type="VEuPathDB" id="FungiDB:NCU05166"/>
<dbReference type="KEGG" id="ncr:NCU05166"/>
<dbReference type="Proteomes" id="UP000001805">
    <property type="component" value="Chromosome 4, Linkage Group IV"/>
</dbReference>
<feature type="region of interest" description="Disordered" evidence="1">
    <location>
        <begin position="1"/>
        <end position="44"/>
    </location>
</feature>
<protein>
    <recommendedName>
        <fullName evidence="2">Pleiotropic ABC efflux transporter N-terminal domain-containing protein</fullName>
    </recommendedName>
</protein>
<dbReference type="AlphaFoldDB" id="V5IPM6"/>
<dbReference type="OrthoDB" id="4774148at2759"/>
<name>V5IPM6_NEUCR</name>
<feature type="compositionally biased region" description="Polar residues" evidence="1">
    <location>
        <begin position="17"/>
        <end position="28"/>
    </location>
</feature>
<dbReference type="InterPro" id="IPR029481">
    <property type="entry name" value="ABC_trans_N"/>
</dbReference>
<evidence type="ECO:0000259" key="2">
    <source>
        <dbReference type="Pfam" id="PF14510"/>
    </source>
</evidence>
<dbReference type="EMBL" id="CM002239">
    <property type="protein sequence ID" value="ESA43109.1"/>
    <property type="molecule type" value="Genomic_DNA"/>
</dbReference>
<dbReference type="GeneID" id="23568435"/>
<organism evidence="3 4">
    <name type="scientific">Neurospora crassa (strain ATCC 24698 / 74-OR23-1A / CBS 708.71 / DSM 1257 / FGSC 987)</name>
    <dbReference type="NCBI Taxonomy" id="367110"/>
    <lineage>
        <taxon>Eukaryota</taxon>
        <taxon>Fungi</taxon>
        <taxon>Dikarya</taxon>
        <taxon>Ascomycota</taxon>
        <taxon>Pezizomycotina</taxon>
        <taxon>Sordariomycetes</taxon>
        <taxon>Sordariomycetidae</taxon>
        <taxon>Sordariales</taxon>
        <taxon>Sordariaceae</taxon>
        <taxon>Neurospora</taxon>
    </lineage>
</organism>
<evidence type="ECO:0000313" key="3">
    <source>
        <dbReference type="EMBL" id="ESA43109.1"/>
    </source>
</evidence>
<evidence type="ECO:0000256" key="1">
    <source>
        <dbReference type="SAM" id="MobiDB-lite"/>
    </source>
</evidence>
<evidence type="ECO:0000313" key="4">
    <source>
        <dbReference type="Proteomes" id="UP000001805"/>
    </source>
</evidence>
<sequence length="243" mass="26911">MFRHPHPQCRHLHGETIPQSSKESQLRSPSIACRSPPSREPALDFESDPFDLSECVKDFITHFQPTGQAKYARPSVSFSNLSVFDTGSELQLQAPVLATSFLSASPSPSRFFTTSIVVSKAVNSSSFSAVLGSDASHLRPGQQHLDSFDQALRISSNMAIQSHAVAIYQASQAIYNEFDKATVLYEGRQIYFGPTPMAKSFLNVRAGMELKIPSTGANLPEYNALLEEREYDERKPEAIARIR</sequence>
<gene>
    <name evidence="3" type="ORF">NCU05166</name>
</gene>
<dbReference type="Pfam" id="PF14510">
    <property type="entry name" value="ABC_trans_N"/>
    <property type="match status" value="1"/>
</dbReference>
<proteinExistence type="predicted"/>
<feature type="compositionally biased region" description="Basic residues" evidence="1">
    <location>
        <begin position="1"/>
        <end position="11"/>
    </location>
</feature>
<reference evidence="3 4" key="1">
    <citation type="journal article" date="2003" name="Nature">
        <title>The genome sequence of the filamentous fungus Neurospora crassa.</title>
        <authorList>
            <person name="Galagan J.E."/>
            <person name="Calvo S.E."/>
            <person name="Borkovich K.A."/>
            <person name="Selker E.U."/>
            <person name="Read N.D."/>
            <person name="Jaffe D."/>
            <person name="FitzHugh W."/>
            <person name="Ma L.J."/>
            <person name="Smirnov S."/>
            <person name="Purcell S."/>
            <person name="Rehman B."/>
            <person name="Elkins T."/>
            <person name="Engels R."/>
            <person name="Wang S."/>
            <person name="Nielsen C.B."/>
            <person name="Butler J."/>
            <person name="Endrizzi M."/>
            <person name="Qui D."/>
            <person name="Ianakiev P."/>
            <person name="Bell-Pedersen D."/>
            <person name="Nelson M.A."/>
            <person name="Werner-Washburne M."/>
            <person name="Selitrennikoff C.P."/>
            <person name="Kinsey J.A."/>
            <person name="Braun E.L."/>
            <person name="Zelter A."/>
            <person name="Schulte U."/>
            <person name="Kothe G.O."/>
            <person name="Jedd G."/>
            <person name="Mewes W."/>
            <person name="Staben C."/>
            <person name="Marcotte E."/>
            <person name="Greenberg D."/>
            <person name="Roy A."/>
            <person name="Foley K."/>
            <person name="Naylor J."/>
            <person name="Stange-Thomann N."/>
            <person name="Barrett R."/>
            <person name="Gnerre S."/>
            <person name="Kamal M."/>
            <person name="Kamvysselis M."/>
            <person name="Mauceli E."/>
            <person name="Bielke C."/>
            <person name="Rudd S."/>
            <person name="Frishman D."/>
            <person name="Krystofova S."/>
            <person name="Rasmussen C."/>
            <person name="Metzenberg R.L."/>
            <person name="Perkins D.D."/>
            <person name="Kroken S."/>
            <person name="Cogoni C."/>
            <person name="Macino G."/>
            <person name="Catcheside D."/>
            <person name="Li W."/>
            <person name="Pratt R.J."/>
            <person name="Osmani S.A."/>
            <person name="DeSouza C.P."/>
            <person name="Glass L."/>
            <person name="Orbach M.J."/>
            <person name="Berglund J.A."/>
            <person name="Voelker R."/>
            <person name="Yarden O."/>
            <person name="Plamann M."/>
            <person name="Seiler S."/>
            <person name="Dunlap J."/>
            <person name="Radford A."/>
            <person name="Aramayo R."/>
            <person name="Natvig D.O."/>
            <person name="Alex L.A."/>
            <person name="Mannhaupt G."/>
            <person name="Ebbole D.J."/>
            <person name="Freitag M."/>
            <person name="Paulsen I."/>
            <person name="Sachs M.S."/>
            <person name="Lander E.S."/>
            <person name="Nusbaum C."/>
            <person name="Birren B."/>
        </authorList>
    </citation>
    <scope>NUCLEOTIDE SEQUENCE [LARGE SCALE GENOMIC DNA]</scope>
    <source>
        <strain evidence="4">ATCC 24698 / 74-OR23-1A / CBS 708.71 / DSM 1257 / FGSC 987</strain>
    </source>
</reference>
<dbReference type="RefSeq" id="XP_011394124.1">
    <property type="nucleotide sequence ID" value="XM_011395822.1"/>
</dbReference>